<comment type="caution">
    <text evidence="1">The sequence shown here is derived from an EMBL/GenBank/DDBJ whole genome shotgun (WGS) entry which is preliminary data.</text>
</comment>
<sequence>MPSNILSMSIDKTQNVPIIVGNTSAFDISIKNISSSQRLYNLGISLTLPDGMSLSAASITQTSSITNPDNSITYTWVNLKDLAPMEVNFTFSITVKCSTKFKNGTAVPFGYNFSGISVSCQADTMPRGIYDINNSVITSQISMTYITVRFSGTITTSGKVLKGAGTSASLTDYTQVTTATCKFTNNSSSTSLVNITLLLDDGIRYIGNISVSGTDASKFTSPSINIVSINGKLYTQIYFGNINLSVSSSTTLIFSYAVWNRYNSNTGNLIGHGTKLNMSLNINSADPLIISSYDSSFSFSAMDLIITTSISKSTVDVQTNVTYTYVYKVGQYYSLQNIVVHYFLPDGIYYISSSSNPVSVVDDSNLQGYYITYNYSSANPNSTKTVTINAKVDSYYRYKFDSQSLNLPVVASDPFLATCDISAILVGLLNVVTDDASVSSSIGIGTITKQFVKGYYKDGTPKNINSLAPGDYAEYLLSYSSASLKAIQKQVYLDDFFPLSSDPINNLTYIYTGVSPITSPTLISPHGVDFYYGDIPGLSTGTINFKAPIATLGSSTQNANLMKLKGINTYGYAYSSRAQVNFNIGTPNLTLTKTVAGPNKSAIQANELYSYTVTISNSNNLGTETDAFDFTLNDTLSASWFTVDVNSIKASGSGNFNSPVVQGNNIVLYINKLAPGQSITLTYNVTISSVLSPGITITTTATNTNPYSQIYNSSSTNFQYTGLNKTASVTLSSLAVTLSKTNYSDTFKVGSSITYTLSFTIPQGTIVYGLYVKDTLPSGGQIYFGPSFRNGVAITPSVSSNVVTFPLEGTIDTRLSPQTITYVFTAKVSNATKTLNTLTSTQTNTMQCLYQQTQGSGYTTITKTLLVTINHPNLLMNLSATDKTTSILYNSTANISTSSLMQFKLIFQNNSVINLINGTIEIPLDNNFLFYSIDTAVLCSATYNSSSKKITITVPQLGPSVSGYITFTTKPLSTLRSGTTINTQATAISYYNDLSPTKVYSGEKSNILSCILPPGVSLAPNPLYKINDSTAFIVTPPGNTAVILDYFKNTGGGYDDFTLIIQKVALSYSLYIDDVKITDVPKNTLYQADLSVLANLAPNSSKVIKITALIPSNDSLGVRYDFLVTAKSKTNPYPESTVLNIDPHPF</sequence>
<dbReference type="EMBL" id="LRDH01000001">
    <property type="protein sequence ID" value="PPV17855.1"/>
    <property type="molecule type" value="Genomic_DNA"/>
</dbReference>
<dbReference type="AlphaFoldDB" id="A0A2S7FF39"/>
<dbReference type="RefSeq" id="WP_043661949.1">
    <property type="nucleotide sequence ID" value="NZ_JSEG01000001.1"/>
</dbReference>
<evidence type="ECO:0008006" key="3">
    <source>
        <dbReference type="Google" id="ProtNLM"/>
    </source>
</evidence>
<dbReference type="PANTHER" id="PTHR34819">
    <property type="entry name" value="LARGE CYSTEINE-RICH PERIPLASMIC PROTEIN OMCB"/>
    <property type="match status" value="1"/>
</dbReference>
<dbReference type="PANTHER" id="PTHR34819:SF3">
    <property type="entry name" value="CELL SURFACE PROTEIN"/>
    <property type="match status" value="1"/>
</dbReference>
<evidence type="ECO:0000313" key="1">
    <source>
        <dbReference type="EMBL" id="PPV17855.1"/>
    </source>
</evidence>
<dbReference type="Proteomes" id="UP000238081">
    <property type="component" value="Unassembled WGS sequence"/>
</dbReference>
<organism evidence="1 2">
    <name type="scientific">Clostridium butyricum</name>
    <dbReference type="NCBI Taxonomy" id="1492"/>
    <lineage>
        <taxon>Bacteria</taxon>
        <taxon>Bacillati</taxon>
        <taxon>Bacillota</taxon>
        <taxon>Clostridia</taxon>
        <taxon>Eubacteriales</taxon>
        <taxon>Clostridiaceae</taxon>
        <taxon>Clostridium</taxon>
    </lineage>
</organism>
<gene>
    <name evidence="1" type="ORF">AWN73_00125</name>
</gene>
<protein>
    <recommendedName>
        <fullName evidence="3">Isopeptide-forming domain-containing fimbrial protein</fullName>
    </recommendedName>
</protein>
<proteinExistence type="predicted"/>
<accession>A0A2S7FF39</accession>
<evidence type="ECO:0000313" key="2">
    <source>
        <dbReference type="Proteomes" id="UP000238081"/>
    </source>
</evidence>
<name>A0A2S7FF39_CLOBU</name>
<dbReference type="InterPro" id="IPR051172">
    <property type="entry name" value="Chlamydia_OmcB"/>
</dbReference>
<reference evidence="1 2" key="1">
    <citation type="submission" date="2016-01" db="EMBL/GenBank/DDBJ databases">
        <title>Characterization of the Clostridium difficile lineages that are prevalent in Hong Kong and China.</title>
        <authorList>
            <person name="Kwok J.S.-L."/>
            <person name="Lam W.-Y."/>
            <person name="Ip M."/>
            <person name="Chan T.-F."/>
            <person name="Hawkey P.M."/>
            <person name="Tsui S.K.-W."/>
        </authorList>
    </citation>
    <scope>NUCLEOTIDE SEQUENCE [LARGE SCALE GENOMIC DNA]</scope>
    <source>
        <strain evidence="1 2">300064</strain>
    </source>
</reference>